<comment type="similarity">
    <text evidence="1">Belongs to the short-chain dehydrogenases/reductases (SDR) family.</text>
</comment>
<comment type="caution">
    <text evidence="3">The sequence shown here is derived from an EMBL/GenBank/DDBJ whole genome shotgun (WGS) entry which is preliminary data.</text>
</comment>
<dbReference type="InterPro" id="IPR036291">
    <property type="entry name" value="NAD(P)-bd_dom_sf"/>
</dbReference>
<dbReference type="FunFam" id="3.40.50.720:FF:000084">
    <property type="entry name" value="Short-chain dehydrogenase reductase"/>
    <property type="match status" value="1"/>
</dbReference>
<organism evidence="3">
    <name type="scientific">freshwater metagenome</name>
    <dbReference type="NCBI Taxonomy" id="449393"/>
    <lineage>
        <taxon>unclassified sequences</taxon>
        <taxon>metagenomes</taxon>
        <taxon>ecological metagenomes</taxon>
    </lineage>
</organism>
<evidence type="ECO:0000313" key="3">
    <source>
        <dbReference type="EMBL" id="KGA14155.1"/>
    </source>
</evidence>
<name>A0A094PQW0_9ZZZZ</name>
<dbReference type="PANTHER" id="PTHR24321:SF8">
    <property type="entry name" value="ESTRADIOL 17-BETA-DEHYDROGENASE 8-RELATED"/>
    <property type="match status" value="1"/>
</dbReference>
<dbReference type="InterPro" id="IPR002347">
    <property type="entry name" value="SDR_fam"/>
</dbReference>
<dbReference type="PRINTS" id="PR00081">
    <property type="entry name" value="GDHRDH"/>
</dbReference>
<dbReference type="PROSITE" id="PS00061">
    <property type="entry name" value="ADH_SHORT"/>
    <property type="match status" value="1"/>
</dbReference>
<gene>
    <name evidence="3" type="ORF">GM51_17975</name>
</gene>
<reference evidence="3" key="1">
    <citation type="submission" date="2014-06" db="EMBL/GenBank/DDBJ databases">
        <title>Key roles for freshwater Actinobacteria revealed by deep metagenomic sequencing.</title>
        <authorList>
            <person name="Ghai R."/>
            <person name="Mizuno C.M."/>
            <person name="Picazo A."/>
            <person name="Camacho A."/>
            <person name="Rodriguez-Valera F."/>
        </authorList>
    </citation>
    <scope>NUCLEOTIDE SEQUENCE</scope>
</reference>
<accession>A0A094PQW0</accession>
<dbReference type="GO" id="GO:0016491">
    <property type="term" value="F:oxidoreductase activity"/>
    <property type="evidence" value="ECO:0007669"/>
    <property type="project" value="UniProtKB-KW"/>
</dbReference>
<dbReference type="Pfam" id="PF13561">
    <property type="entry name" value="adh_short_C2"/>
    <property type="match status" value="1"/>
</dbReference>
<protein>
    <recommendedName>
        <fullName evidence="4">Short-chain dehydrogenase</fullName>
    </recommendedName>
</protein>
<keyword evidence="2" id="KW-0560">Oxidoreductase</keyword>
<sequence length="260" mass="26944">MRNNSFATKGDAVIVTGAAGGIGSATVENLVKQGIFVIAVDKNGDALSKTCKSIDPDGKLIDMITADLTSEQDCQAICEQVKSKAIRLKGLVNNAAVGAFNMSVESTSFADWQRIIAINLTSLYLMAKYSIPLIRSAGGGAIVNISSIHAYATSTGVAPYASAKGAVLTLTKTMALDLAPDKIRVVCIIPGATDTPMLRQHAEREGKSLAELGFPPGDSAIGRIAQPEEVADVIAFALSKGASFITGSSIIPDGGILAKF</sequence>
<dbReference type="AlphaFoldDB" id="A0A094PQW0"/>
<evidence type="ECO:0000256" key="2">
    <source>
        <dbReference type="ARBA" id="ARBA00023002"/>
    </source>
</evidence>
<dbReference type="PANTHER" id="PTHR24321">
    <property type="entry name" value="DEHYDROGENASES, SHORT CHAIN"/>
    <property type="match status" value="1"/>
</dbReference>
<dbReference type="CDD" id="cd05233">
    <property type="entry name" value="SDR_c"/>
    <property type="match status" value="1"/>
</dbReference>
<evidence type="ECO:0008006" key="4">
    <source>
        <dbReference type="Google" id="ProtNLM"/>
    </source>
</evidence>
<dbReference type="SUPFAM" id="SSF51735">
    <property type="entry name" value="NAD(P)-binding Rossmann-fold domains"/>
    <property type="match status" value="1"/>
</dbReference>
<dbReference type="InterPro" id="IPR020904">
    <property type="entry name" value="Sc_DH/Rdtase_CS"/>
</dbReference>
<dbReference type="EMBL" id="JNSL01000158">
    <property type="protein sequence ID" value="KGA14155.1"/>
    <property type="molecule type" value="Genomic_DNA"/>
</dbReference>
<dbReference type="PRINTS" id="PR00080">
    <property type="entry name" value="SDRFAMILY"/>
</dbReference>
<proteinExistence type="inferred from homology"/>
<evidence type="ECO:0000256" key="1">
    <source>
        <dbReference type="ARBA" id="ARBA00006484"/>
    </source>
</evidence>
<dbReference type="Gene3D" id="3.40.50.720">
    <property type="entry name" value="NAD(P)-binding Rossmann-like Domain"/>
    <property type="match status" value="1"/>
</dbReference>